<dbReference type="InterPro" id="IPR052735">
    <property type="entry name" value="NAD_biosynth-regulator"/>
</dbReference>
<dbReference type="InterPro" id="IPR016429">
    <property type="entry name" value="NAD_NadR"/>
</dbReference>
<keyword evidence="1" id="KW-0547">Nucleotide-binding</keyword>
<dbReference type="GO" id="GO:0000166">
    <property type="term" value="F:nucleotide binding"/>
    <property type="evidence" value="ECO:0007669"/>
    <property type="project" value="UniProtKB-KW"/>
</dbReference>
<sequence length="340" mass="40551">MLCLELLFLMIGFTLGKFLPPHNGHIHLIREGARQVDRMYVLMCSINREPIPGYLRYHWMKKIFADDPHIQVIHVTDENPQEPVDHPDFWRIWAGTFERNLPEKPDIFFSSENYGFELERELGIKHILIDLQRNTIPISARYIRQEPFKHWEYIPAEVRPYYVKKIVLTGPESVGKSVLTEQLARHFQTEWLPEYGRTYYEEKMPHFEYMGISHIAGGHLMLEEQVLCKANKILFLDTDLILTQIWSEIYFNQCPDWIIEANHQPRQRAALYLLLKPDLPWINDGTRNYGHIREEQFQTIRRELEKRRLKYIIIEGDFENRLAQAIAAVEHYILPEIETR</sequence>
<reference evidence="3" key="1">
    <citation type="submission" date="2023-05" db="EMBL/GenBank/DDBJ databases">
        <authorList>
            <person name="Zhang X."/>
        </authorList>
    </citation>
    <scope>NUCLEOTIDE SEQUENCE</scope>
    <source>
        <strain evidence="3">YF14B1</strain>
    </source>
</reference>
<dbReference type="SUPFAM" id="SSF52540">
    <property type="entry name" value="P-loop containing nucleoside triphosphate hydrolases"/>
    <property type="match status" value="1"/>
</dbReference>
<organism evidence="3 4">
    <name type="scientific">Xanthocytophaga flava</name>
    <dbReference type="NCBI Taxonomy" id="3048013"/>
    <lineage>
        <taxon>Bacteria</taxon>
        <taxon>Pseudomonadati</taxon>
        <taxon>Bacteroidota</taxon>
        <taxon>Cytophagia</taxon>
        <taxon>Cytophagales</taxon>
        <taxon>Rhodocytophagaceae</taxon>
        <taxon>Xanthocytophaga</taxon>
    </lineage>
</organism>
<dbReference type="InterPro" id="IPR004821">
    <property type="entry name" value="Cyt_trans-like"/>
</dbReference>
<dbReference type="PANTHER" id="PTHR37512:SF1">
    <property type="entry name" value="NADR_TTD14 AAA DOMAIN-CONTAINING PROTEIN"/>
    <property type="match status" value="1"/>
</dbReference>
<evidence type="ECO:0000313" key="4">
    <source>
        <dbReference type="Proteomes" id="UP001241110"/>
    </source>
</evidence>
<dbReference type="InterPro" id="IPR027417">
    <property type="entry name" value="P-loop_NTPase"/>
</dbReference>
<evidence type="ECO:0000256" key="1">
    <source>
        <dbReference type="PIRSR" id="PIRSR004776-1"/>
    </source>
</evidence>
<dbReference type="GO" id="GO:0000309">
    <property type="term" value="F:nicotinamide-nucleotide adenylyltransferase activity"/>
    <property type="evidence" value="ECO:0007669"/>
    <property type="project" value="InterPro"/>
</dbReference>
<dbReference type="GO" id="GO:0050262">
    <property type="term" value="F:ribosylnicotinamide kinase activity"/>
    <property type="evidence" value="ECO:0007669"/>
    <property type="project" value="InterPro"/>
</dbReference>
<dbReference type="Gene3D" id="3.40.50.300">
    <property type="entry name" value="P-loop containing nucleotide triphosphate hydrolases"/>
    <property type="match status" value="1"/>
</dbReference>
<protein>
    <submittedName>
        <fullName evidence="3">AAA family ATPase</fullName>
    </submittedName>
</protein>
<comment type="caution">
    <text evidence="3">The sequence shown here is derived from an EMBL/GenBank/DDBJ whole genome shotgun (WGS) entry which is preliminary data.</text>
</comment>
<dbReference type="InterPro" id="IPR014729">
    <property type="entry name" value="Rossmann-like_a/b/a_fold"/>
</dbReference>
<dbReference type="PIRSF" id="PIRSF004776">
    <property type="entry name" value="NadR_NMNAT/RNK"/>
    <property type="match status" value="1"/>
</dbReference>
<dbReference type="Gene3D" id="3.40.50.620">
    <property type="entry name" value="HUPs"/>
    <property type="match status" value="1"/>
</dbReference>
<dbReference type="EMBL" id="JASJOS010000005">
    <property type="protein sequence ID" value="MDJ1481387.1"/>
    <property type="molecule type" value="Genomic_DNA"/>
</dbReference>
<dbReference type="Proteomes" id="UP001241110">
    <property type="component" value="Unassembled WGS sequence"/>
</dbReference>
<feature type="binding site" evidence="1">
    <location>
        <begin position="78"/>
        <end position="93"/>
    </location>
    <ligand>
        <name>NAD(+)</name>
        <dbReference type="ChEBI" id="CHEBI:57540"/>
        <label>1</label>
    </ligand>
</feature>
<name>A0AAE3QL70_9BACT</name>
<dbReference type="NCBIfam" id="TIGR00125">
    <property type="entry name" value="cyt_tran_rel"/>
    <property type="match status" value="1"/>
</dbReference>
<dbReference type="Pfam" id="PF13521">
    <property type="entry name" value="AAA_28"/>
    <property type="match status" value="1"/>
</dbReference>
<feature type="domain" description="NadR/Ttd14 AAA" evidence="2">
    <location>
        <begin position="165"/>
        <end position="321"/>
    </location>
</feature>
<proteinExistence type="predicted"/>
<dbReference type="InterPro" id="IPR038727">
    <property type="entry name" value="NadR/Ttd14_AAA_dom"/>
</dbReference>
<gene>
    <name evidence="3" type="ORF">QNI16_12890</name>
</gene>
<evidence type="ECO:0000259" key="2">
    <source>
        <dbReference type="Pfam" id="PF13521"/>
    </source>
</evidence>
<accession>A0AAE3QL70</accession>
<feature type="binding site" evidence="1">
    <location>
        <position position="22"/>
    </location>
    <ligand>
        <name>NAD(+)</name>
        <dbReference type="ChEBI" id="CHEBI:57540"/>
        <label>1</label>
    </ligand>
</feature>
<dbReference type="AlphaFoldDB" id="A0AAE3QL70"/>
<evidence type="ECO:0000313" key="3">
    <source>
        <dbReference type="EMBL" id="MDJ1481387.1"/>
    </source>
</evidence>
<dbReference type="SUPFAM" id="SSF52374">
    <property type="entry name" value="Nucleotidylyl transferase"/>
    <property type="match status" value="1"/>
</dbReference>
<feature type="binding site" evidence="1">
    <location>
        <begin position="110"/>
        <end position="112"/>
    </location>
    <ligand>
        <name>NAD(+)</name>
        <dbReference type="ChEBI" id="CHEBI:57540"/>
        <label>1</label>
    </ligand>
</feature>
<dbReference type="GO" id="GO:0009435">
    <property type="term" value="P:NAD+ biosynthetic process"/>
    <property type="evidence" value="ECO:0007669"/>
    <property type="project" value="InterPro"/>
</dbReference>
<dbReference type="PANTHER" id="PTHR37512">
    <property type="entry name" value="TRIFUNCTIONAL NAD BIOSYNTHESIS/REGULATOR PROTEIN NADR"/>
    <property type="match status" value="1"/>
</dbReference>